<gene>
    <name evidence="2" type="ORF">BBH99_09745</name>
    <name evidence="3" type="ORF">SAMN05444407_101708</name>
</gene>
<dbReference type="EMBL" id="FRBM01000001">
    <property type="protein sequence ID" value="SHK95030.1"/>
    <property type="molecule type" value="Genomic_DNA"/>
</dbReference>
<keyword evidence="1" id="KW-1133">Transmembrane helix</keyword>
<dbReference type="RefSeq" id="WP_066696828.1">
    <property type="nucleotide sequence ID" value="NZ_FRBM01000001.1"/>
</dbReference>
<feature type="transmembrane region" description="Helical" evidence="1">
    <location>
        <begin position="215"/>
        <end position="242"/>
    </location>
</feature>
<reference evidence="3 5" key="2">
    <citation type="submission" date="2016-11" db="EMBL/GenBank/DDBJ databases">
        <authorList>
            <person name="Jaros S."/>
            <person name="Januszkiewicz K."/>
            <person name="Wedrychowicz H."/>
        </authorList>
    </citation>
    <scope>NUCLEOTIDE SEQUENCE [LARGE SCALE GENOMIC DNA]</scope>
    <source>
        <strain evidence="3 5">DSM 27621</strain>
    </source>
</reference>
<dbReference type="STRING" id="1423959.SAMN05444407_101708"/>
<evidence type="ECO:0000313" key="5">
    <source>
        <dbReference type="Proteomes" id="UP000184069"/>
    </source>
</evidence>
<dbReference type="Pfam" id="PF01944">
    <property type="entry name" value="SpoIIM"/>
    <property type="match status" value="1"/>
</dbReference>
<dbReference type="OrthoDB" id="9800053at2"/>
<evidence type="ECO:0000313" key="3">
    <source>
        <dbReference type="EMBL" id="SHK95030.1"/>
    </source>
</evidence>
<dbReference type="InterPro" id="IPR002798">
    <property type="entry name" value="SpoIIM-like"/>
</dbReference>
<feature type="transmembrane region" description="Helical" evidence="1">
    <location>
        <begin position="262"/>
        <end position="280"/>
    </location>
</feature>
<feature type="transmembrane region" description="Helical" evidence="1">
    <location>
        <begin position="99"/>
        <end position="120"/>
    </location>
</feature>
<proteinExistence type="predicted"/>
<sequence>MREVYFIKQNKEKWLGIEQVIDGKIKKNPDDLSSLYINLINDLSFAQTYYPKSNTTVYLNHLSSQIFQKIYKTKRVEENRLVYFFKTEVPLLVYQYRRYLLYAFLFFVLFTSIGVLSAMYDKDFVNIILGESYVNETIENIKKNNAVGVYQSGTTWGTTIGIIFNNIQVGAKLYIYGIAGGVGTLFALLSNSVMLGSFQYFFYDYGALKQSARGIWLHGVFEIFAMVVEAMCGLILGASILFPRTFSRFNSFKKGFKDSFKIFLSTVPFTICAGIIEGYVTRHALKMPVILNLIIILGSLAIIGFYYFVYPSIVNKKTNKNIHDTIL</sequence>
<evidence type="ECO:0000313" key="4">
    <source>
        <dbReference type="Proteomes" id="UP000093508"/>
    </source>
</evidence>
<keyword evidence="1" id="KW-0812">Transmembrane</keyword>
<feature type="transmembrane region" description="Helical" evidence="1">
    <location>
        <begin position="173"/>
        <end position="203"/>
    </location>
</feature>
<keyword evidence="4" id="KW-1185">Reference proteome</keyword>
<dbReference type="AlphaFoldDB" id="A0A1M6WMN1"/>
<protein>
    <submittedName>
        <fullName evidence="3">Uncharacterized membrane protein SpoIIM, required for sporulation</fullName>
    </submittedName>
</protein>
<feature type="transmembrane region" description="Helical" evidence="1">
    <location>
        <begin position="289"/>
        <end position="309"/>
    </location>
</feature>
<dbReference type="PANTHER" id="PTHR35337">
    <property type="entry name" value="SLR1478 PROTEIN"/>
    <property type="match status" value="1"/>
</dbReference>
<dbReference type="PANTHER" id="PTHR35337:SF1">
    <property type="entry name" value="SLR1478 PROTEIN"/>
    <property type="match status" value="1"/>
</dbReference>
<reference evidence="2 4" key="1">
    <citation type="submission" date="2016-07" db="EMBL/GenBank/DDBJ databases">
        <authorList>
            <person name="Jeong J.-J."/>
            <person name="Kim D.W."/>
            <person name="Sang M.K."/>
            <person name="Choi I.-G."/>
            <person name="Kim K.D."/>
        </authorList>
    </citation>
    <scope>NUCLEOTIDE SEQUENCE [LARGE SCALE GENOMIC DNA]</scope>
    <source>
        <strain evidence="2 4">C-26</strain>
    </source>
</reference>
<organism evidence="3 5">
    <name type="scientific">Chryseobacterium contaminans</name>
    <dbReference type="NCBI Taxonomy" id="1423959"/>
    <lineage>
        <taxon>Bacteria</taxon>
        <taxon>Pseudomonadati</taxon>
        <taxon>Bacteroidota</taxon>
        <taxon>Flavobacteriia</taxon>
        <taxon>Flavobacteriales</taxon>
        <taxon>Weeksellaceae</taxon>
        <taxon>Chryseobacterium group</taxon>
        <taxon>Chryseobacterium</taxon>
    </lineage>
</organism>
<accession>A0A1M6WMN1</accession>
<evidence type="ECO:0000313" key="2">
    <source>
        <dbReference type="EMBL" id="OCA78114.1"/>
    </source>
</evidence>
<dbReference type="Proteomes" id="UP000184069">
    <property type="component" value="Unassembled WGS sequence"/>
</dbReference>
<evidence type="ECO:0000256" key="1">
    <source>
        <dbReference type="SAM" id="Phobius"/>
    </source>
</evidence>
<name>A0A1M6WMN1_9FLAO</name>
<dbReference type="EMBL" id="MAYF01000299">
    <property type="protein sequence ID" value="OCA78114.1"/>
    <property type="molecule type" value="Genomic_DNA"/>
</dbReference>
<dbReference type="Proteomes" id="UP000093508">
    <property type="component" value="Unassembled WGS sequence"/>
</dbReference>
<keyword evidence="1" id="KW-0472">Membrane</keyword>